<dbReference type="EMBL" id="CP012040">
    <property type="protein sequence ID" value="AKP51464.1"/>
    <property type="molecule type" value="Genomic_DNA"/>
</dbReference>
<dbReference type="InterPro" id="IPR025665">
    <property type="entry name" value="Beta-barrel_OMP_2"/>
</dbReference>
<keyword evidence="3" id="KW-0675">Receptor</keyword>
<accession>A0A0H4PB78</accession>
<proteinExistence type="predicted"/>
<dbReference type="Pfam" id="PF13568">
    <property type="entry name" value="OMP_b-brl_2"/>
    <property type="match status" value="1"/>
</dbReference>
<evidence type="ECO:0000259" key="2">
    <source>
        <dbReference type="Pfam" id="PF13568"/>
    </source>
</evidence>
<feature type="chain" id="PRO_5005207929" evidence="1">
    <location>
        <begin position="21"/>
        <end position="212"/>
    </location>
</feature>
<dbReference type="Proteomes" id="UP000036520">
    <property type="component" value="Chromosome"/>
</dbReference>
<dbReference type="KEGG" id="camu:CA2015_2038"/>
<keyword evidence="4" id="KW-1185">Reference proteome</keyword>
<reference evidence="3 4" key="1">
    <citation type="submission" date="2015-07" db="EMBL/GenBank/DDBJ databases">
        <authorList>
            <person name="Kim K.M."/>
        </authorList>
    </citation>
    <scope>NUCLEOTIDE SEQUENCE [LARGE SCALE GENOMIC DNA]</scope>
    <source>
        <strain evidence="3 4">KCTC 12363</strain>
    </source>
</reference>
<evidence type="ECO:0000256" key="1">
    <source>
        <dbReference type="SAM" id="SignalP"/>
    </source>
</evidence>
<feature type="signal peptide" evidence="1">
    <location>
        <begin position="1"/>
        <end position="20"/>
    </location>
</feature>
<evidence type="ECO:0000313" key="3">
    <source>
        <dbReference type="EMBL" id="AKP51464.1"/>
    </source>
</evidence>
<organism evidence="3 4">
    <name type="scientific">Cyclobacterium amurskyense</name>
    <dbReference type="NCBI Taxonomy" id="320787"/>
    <lineage>
        <taxon>Bacteria</taxon>
        <taxon>Pseudomonadati</taxon>
        <taxon>Bacteroidota</taxon>
        <taxon>Cytophagia</taxon>
        <taxon>Cytophagales</taxon>
        <taxon>Cyclobacteriaceae</taxon>
        <taxon>Cyclobacterium</taxon>
    </lineage>
</organism>
<dbReference type="OrthoDB" id="837075at2"/>
<gene>
    <name evidence="3" type="ORF">CA2015_2038</name>
</gene>
<name>A0A0H4PB78_9BACT</name>
<evidence type="ECO:0000313" key="4">
    <source>
        <dbReference type="Proteomes" id="UP000036520"/>
    </source>
</evidence>
<protein>
    <submittedName>
        <fullName evidence="3">TonB-dependent receptor</fullName>
    </submittedName>
</protein>
<sequence>MKSVCFFLFFTFFAIGNLLAQTSIGLKAGFTQSSATYRTSLGAFPRDVTGFNAPSYGLVIEQFFEKNAGAQIEFQLLTTGYAATDSVNTGNETSFTYLKVPVLSNFYLGNSGRFHIKIGPHLGYLLDVKDVKRVVEGDLVIPTYGQAGDTPRKLMYGITAGVGLSKLFGKSTLQGEVRYSYEFGNPEAQDRIFDINFTQLEFSLAYLFKVLD</sequence>
<feature type="domain" description="Outer membrane protein beta-barrel" evidence="2">
    <location>
        <begin position="23"/>
        <end position="183"/>
    </location>
</feature>
<dbReference type="AlphaFoldDB" id="A0A0H4PB78"/>
<dbReference type="RefSeq" id="WP_048641794.1">
    <property type="nucleotide sequence ID" value="NZ_CAXBGM010000140.1"/>
</dbReference>
<keyword evidence="1" id="KW-0732">Signal</keyword>
<dbReference type="STRING" id="320787.CA2015_2038"/>